<proteinExistence type="predicted"/>
<reference evidence="2" key="1">
    <citation type="submission" date="2016-11" db="UniProtKB">
        <authorList>
            <consortium name="WormBaseParasite"/>
        </authorList>
    </citation>
    <scope>IDENTIFICATION</scope>
    <source>
        <strain evidence="2">KR3021</strain>
    </source>
</reference>
<dbReference type="Proteomes" id="UP000095286">
    <property type="component" value="Unplaced"/>
</dbReference>
<sequence>MAWYSIADRIEKIGVGSFNDFDCSKYAGFTSKQLQMCKDYPEAMYGLLNGIKRAADQCQKQFHGEIWDCKGQAGFGVDIGKEATREASFVYAIVSASVSQSISKACRAGIIPDCGCGELPRGSIEDTFQWSGCADNVRFSNYFTKRFLDSPDKMTKSAGSLMNRHNSQAGRKAVLASMVTKCKCHGIFGLCYSKTCYKVTGTLDDISSSLKSRYEEAKRVIATRYFDDLFPYRERERRELYFGKGERSIVKSTRNSRRSSLRMDELVFLEDSYGHCSPTASTGRVCTERTCPKMCCGKGWTTTIQTVKVSCNCQFVYCCDVKCDQCEQQITKHTCN</sequence>
<organism evidence="1 2">
    <name type="scientific">Rhabditophanes sp. KR3021</name>
    <dbReference type="NCBI Taxonomy" id="114890"/>
    <lineage>
        <taxon>Eukaryota</taxon>
        <taxon>Metazoa</taxon>
        <taxon>Ecdysozoa</taxon>
        <taxon>Nematoda</taxon>
        <taxon>Chromadorea</taxon>
        <taxon>Rhabditida</taxon>
        <taxon>Tylenchina</taxon>
        <taxon>Panagrolaimomorpha</taxon>
        <taxon>Strongyloidoidea</taxon>
        <taxon>Alloionematidae</taxon>
        <taxon>Rhabditophanes</taxon>
    </lineage>
</organism>
<accession>A0AC35TIG4</accession>
<name>A0AC35TIG4_9BILA</name>
<dbReference type="WBParaSite" id="RSKR_0000096700.1">
    <property type="protein sequence ID" value="RSKR_0000096700.1"/>
    <property type="gene ID" value="RSKR_0000096700"/>
</dbReference>
<evidence type="ECO:0000313" key="1">
    <source>
        <dbReference type="Proteomes" id="UP000095286"/>
    </source>
</evidence>
<protein>
    <submittedName>
        <fullName evidence="2">Protein Wnt</fullName>
    </submittedName>
</protein>
<evidence type="ECO:0000313" key="2">
    <source>
        <dbReference type="WBParaSite" id="RSKR_0000096700.1"/>
    </source>
</evidence>